<name>X0SA90_9ZZZZ</name>
<dbReference type="AlphaFoldDB" id="X0SA90"/>
<sequence>MVKSATILIIDDEESLCDSCSQVYVKDGYSVDIATDGITGLQKVKGINPDIVLVDLKMPGMSGMEVLEEIKKIDPEIISIVITGYATIDS</sequence>
<dbReference type="InterPro" id="IPR011006">
    <property type="entry name" value="CheY-like_superfamily"/>
</dbReference>
<reference evidence="3" key="1">
    <citation type="journal article" date="2014" name="Front. Microbiol.">
        <title>High frequency of phylogenetically diverse reductive dehalogenase-homologous genes in deep subseafloor sedimentary metagenomes.</title>
        <authorList>
            <person name="Kawai M."/>
            <person name="Futagami T."/>
            <person name="Toyoda A."/>
            <person name="Takaki Y."/>
            <person name="Nishi S."/>
            <person name="Hori S."/>
            <person name="Arai W."/>
            <person name="Tsubouchi T."/>
            <person name="Morono Y."/>
            <person name="Uchiyama I."/>
            <person name="Ito T."/>
            <person name="Fujiyama A."/>
            <person name="Inagaki F."/>
            <person name="Takami H."/>
        </authorList>
    </citation>
    <scope>NUCLEOTIDE SEQUENCE</scope>
    <source>
        <strain evidence="3">Expedition CK06-06</strain>
    </source>
</reference>
<organism evidence="3">
    <name type="scientific">marine sediment metagenome</name>
    <dbReference type="NCBI Taxonomy" id="412755"/>
    <lineage>
        <taxon>unclassified sequences</taxon>
        <taxon>metagenomes</taxon>
        <taxon>ecological metagenomes</taxon>
    </lineage>
</organism>
<dbReference type="EMBL" id="BARS01004090">
    <property type="protein sequence ID" value="GAF72852.1"/>
    <property type="molecule type" value="Genomic_DNA"/>
</dbReference>
<dbReference type="InterPro" id="IPR001789">
    <property type="entry name" value="Sig_transdc_resp-reg_receiver"/>
</dbReference>
<evidence type="ECO:0000256" key="1">
    <source>
        <dbReference type="ARBA" id="ARBA00022553"/>
    </source>
</evidence>
<accession>X0SA90</accession>
<feature type="domain" description="Response regulatory" evidence="2">
    <location>
        <begin position="6"/>
        <end position="90"/>
    </location>
</feature>
<proteinExistence type="predicted"/>
<dbReference type="InterPro" id="IPR050595">
    <property type="entry name" value="Bact_response_regulator"/>
</dbReference>
<dbReference type="PROSITE" id="PS50110">
    <property type="entry name" value="RESPONSE_REGULATORY"/>
    <property type="match status" value="1"/>
</dbReference>
<feature type="non-terminal residue" evidence="3">
    <location>
        <position position="90"/>
    </location>
</feature>
<dbReference type="Pfam" id="PF00072">
    <property type="entry name" value="Response_reg"/>
    <property type="match status" value="1"/>
</dbReference>
<keyword evidence="1" id="KW-0597">Phosphoprotein</keyword>
<evidence type="ECO:0000313" key="3">
    <source>
        <dbReference type="EMBL" id="GAF72852.1"/>
    </source>
</evidence>
<gene>
    <name evidence="3" type="ORF">S01H1_07970</name>
</gene>
<protein>
    <recommendedName>
        <fullName evidence="2">Response regulatory domain-containing protein</fullName>
    </recommendedName>
</protein>
<dbReference type="PANTHER" id="PTHR44591:SF3">
    <property type="entry name" value="RESPONSE REGULATORY DOMAIN-CONTAINING PROTEIN"/>
    <property type="match status" value="1"/>
</dbReference>
<evidence type="ECO:0000259" key="2">
    <source>
        <dbReference type="PROSITE" id="PS50110"/>
    </source>
</evidence>
<dbReference type="GO" id="GO:0000160">
    <property type="term" value="P:phosphorelay signal transduction system"/>
    <property type="evidence" value="ECO:0007669"/>
    <property type="project" value="InterPro"/>
</dbReference>
<dbReference type="PANTHER" id="PTHR44591">
    <property type="entry name" value="STRESS RESPONSE REGULATOR PROTEIN 1"/>
    <property type="match status" value="1"/>
</dbReference>
<comment type="caution">
    <text evidence="3">The sequence shown here is derived from an EMBL/GenBank/DDBJ whole genome shotgun (WGS) entry which is preliminary data.</text>
</comment>
<dbReference type="Gene3D" id="3.40.50.2300">
    <property type="match status" value="1"/>
</dbReference>
<dbReference type="SMART" id="SM00448">
    <property type="entry name" value="REC"/>
    <property type="match status" value="1"/>
</dbReference>
<dbReference type="SUPFAM" id="SSF52172">
    <property type="entry name" value="CheY-like"/>
    <property type="match status" value="1"/>
</dbReference>